<dbReference type="SUPFAM" id="SSF89447">
    <property type="entry name" value="AbrB/MazE/MraZ-like"/>
    <property type="match status" value="1"/>
</dbReference>
<keyword evidence="4" id="KW-1185">Reference proteome</keyword>
<evidence type="ECO:0000313" key="4">
    <source>
        <dbReference type="Proteomes" id="UP000569951"/>
    </source>
</evidence>
<name>A0A841I5I7_9DEIO</name>
<dbReference type="PANTHER" id="PTHR34860">
    <property type="entry name" value="REPRESSOR-LIKE PROTEIN SSO7C3"/>
    <property type="match status" value="1"/>
</dbReference>
<dbReference type="GO" id="GO:0003677">
    <property type="term" value="F:DNA binding"/>
    <property type="evidence" value="ECO:0007669"/>
    <property type="project" value="UniProtKB-UniRule"/>
</dbReference>
<reference evidence="3 4" key="1">
    <citation type="submission" date="2020-08" db="EMBL/GenBank/DDBJ databases">
        <title>Genomic Encyclopedia of Type Strains, Phase IV (KMG-IV): sequencing the most valuable type-strain genomes for metagenomic binning, comparative biology and taxonomic classification.</title>
        <authorList>
            <person name="Goeker M."/>
        </authorList>
    </citation>
    <scope>NUCLEOTIDE SEQUENCE [LARGE SCALE GENOMIC DNA]</scope>
    <source>
        <strain evidence="3 4">DSM 21458</strain>
    </source>
</reference>
<protein>
    <submittedName>
        <fullName evidence="3">AbrB family looped-hinge helix DNA binding protein</fullName>
    </submittedName>
</protein>
<dbReference type="Proteomes" id="UP000569951">
    <property type="component" value="Unassembled WGS sequence"/>
</dbReference>
<dbReference type="InterPro" id="IPR037914">
    <property type="entry name" value="SpoVT-AbrB_sf"/>
</dbReference>
<proteinExistence type="predicted"/>
<dbReference type="EMBL" id="JACHHG010000014">
    <property type="protein sequence ID" value="MBB6099700.1"/>
    <property type="molecule type" value="Genomic_DNA"/>
</dbReference>
<dbReference type="SMART" id="SM00966">
    <property type="entry name" value="SpoVT_AbrB"/>
    <property type="match status" value="1"/>
</dbReference>
<dbReference type="AlphaFoldDB" id="A0A841I5I7"/>
<dbReference type="PROSITE" id="PS51740">
    <property type="entry name" value="SPOVT_ABRB"/>
    <property type="match status" value="1"/>
</dbReference>
<feature type="domain" description="SpoVT-AbrB" evidence="2">
    <location>
        <begin position="9"/>
        <end position="54"/>
    </location>
</feature>
<organism evidence="3 4">
    <name type="scientific">Deinobacterium chartae</name>
    <dbReference type="NCBI Taxonomy" id="521158"/>
    <lineage>
        <taxon>Bacteria</taxon>
        <taxon>Thermotogati</taxon>
        <taxon>Deinococcota</taxon>
        <taxon>Deinococci</taxon>
        <taxon>Deinococcales</taxon>
        <taxon>Deinococcaceae</taxon>
        <taxon>Deinobacterium</taxon>
    </lineage>
</organism>
<dbReference type="InterPro" id="IPR052975">
    <property type="entry name" value="Repressor-like_regulatory"/>
</dbReference>
<dbReference type="InterPro" id="IPR007159">
    <property type="entry name" value="SpoVT-AbrB_dom"/>
</dbReference>
<gene>
    <name evidence="3" type="ORF">HNR42_003158</name>
</gene>
<dbReference type="Gene3D" id="2.10.260.10">
    <property type="match status" value="1"/>
</dbReference>
<evidence type="ECO:0000256" key="1">
    <source>
        <dbReference type="PROSITE-ProRule" id="PRU01076"/>
    </source>
</evidence>
<dbReference type="RefSeq" id="WP_183988447.1">
    <property type="nucleotide sequence ID" value="NZ_JACHHG010000014.1"/>
</dbReference>
<dbReference type="PANTHER" id="PTHR34860:SF6">
    <property type="entry name" value="REPRESSOR-LIKE PROTEIN SSO7C3"/>
    <property type="match status" value="1"/>
</dbReference>
<evidence type="ECO:0000259" key="2">
    <source>
        <dbReference type="PROSITE" id="PS51740"/>
    </source>
</evidence>
<accession>A0A841I5I7</accession>
<keyword evidence="1" id="KW-0238">DNA-binding</keyword>
<dbReference type="Pfam" id="PF04014">
    <property type="entry name" value="MazE_antitoxin"/>
    <property type="match status" value="1"/>
</dbReference>
<comment type="caution">
    <text evidence="3">The sequence shown here is derived from an EMBL/GenBank/DDBJ whole genome shotgun (WGS) entry which is preliminary data.</text>
</comment>
<dbReference type="NCBIfam" id="TIGR01439">
    <property type="entry name" value="lp_hng_hel_AbrB"/>
    <property type="match status" value="1"/>
</dbReference>
<evidence type="ECO:0000313" key="3">
    <source>
        <dbReference type="EMBL" id="MBB6099700.1"/>
    </source>
</evidence>
<sequence>MQAPQGKLASTVRVGEKGQIVIPKDMRDLFNIRPGDTLLLLADEQRGIAIVRHELFTEFTRSVLQQTKTPDEPDE</sequence>